<feature type="domain" description="Thiamine pyrophosphate enzyme TPP-binding" evidence="9">
    <location>
        <begin position="453"/>
        <end position="545"/>
    </location>
</feature>
<reference evidence="11" key="1">
    <citation type="submission" date="2013-12" db="EMBL/GenBank/DDBJ databases">
        <authorList>
            <person name="Omoto C.K."/>
            <person name="Sibley D."/>
            <person name="Venepally P."/>
            <person name="Hadjithomas M."/>
            <person name="Karamycheva S."/>
            <person name="Brunk B."/>
            <person name="Roos D."/>
            <person name="Caler E."/>
            <person name="Lorenzi H."/>
        </authorList>
    </citation>
    <scope>NUCLEOTIDE SEQUENCE</scope>
</reference>
<proteinExistence type="predicted"/>
<dbReference type="VEuPathDB" id="CryptoDB:GNI_031560"/>
<evidence type="ECO:0000313" key="11">
    <source>
        <dbReference type="EMBL" id="EZG78864.1"/>
    </source>
</evidence>
<dbReference type="EC" id="4.1.2.63" evidence="8"/>
<keyword evidence="5" id="KW-0456">Lyase</keyword>
<dbReference type="Proteomes" id="UP000019763">
    <property type="component" value="Unassembled WGS sequence"/>
</dbReference>
<evidence type="ECO:0000259" key="9">
    <source>
        <dbReference type="Pfam" id="PF02775"/>
    </source>
</evidence>
<evidence type="ECO:0000313" key="12">
    <source>
        <dbReference type="Proteomes" id="UP000019763"/>
    </source>
</evidence>
<dbReference type="CDD" id="cd07035">
    <property type="entry name" value="TPP_PYR_POX_like"/>
    <property type="match status" value="1"/>
</dbReference>
<keyword evidence="12" id="KW-1185">Reference proteome</keyword>
<evidence type="ECO:0000256" key="2">
    <source>
        <dbReference type="ARBA" id="ARBA00022723"/>
    </source>
</evidence>
<dbReference type="Pfam" id="PF02776">
    <property type="entry name" value="TPP_enzyme_N"/>
    <property type="match status" value="1"/>
</dbReference>
<dbReference type="GO" id="GO:0001561">
    <property type="term" value="P:fatty acid alpha-oxidation"/>
    <property type="evidence" value="ECO:0007669"/>
    <property type="project" value="TreeGrafter"/>
</dbReference>
<keyword evidence="2" id="KW-0479">Metal-binding</keyword>
<dbReference type="Gene3D" id="3.40.50.970">
    <property type="match status" value="2"/>
</dbReference>
<dbReference type="InterPro" id="IPR011766">
    <property type="entry name" value="TPP_enzyme_TPP-bd"/>
</dbReference>
<name>A0A023BAX3_GRENI</name>
<evidence type="ECO:0000256" key="1">
    <source>
        <dbReference type="ARBA" id="ARBA00001964"/>
    </source>
</evidence>
<evidence type="ECO:0000259" key="10">
    <source>
        <dbReference type="Pfam" id="PF02776"/>
    </source>
</evidence>
<comment type="catalytic activity">
    <reaction evidence="7">
        <text>an (R)-2-hydroxy-long-chain-fatty acyl-CoA = a long-chain fatty aldehyde + formyl-CoA</text>
        <dbReference type="Rhea" id="RHEA:67444"/>
        <dbReference type="ChEBI" id="CHEBI:17176"/>
        <dbReference type="ChEBI" id="CHEBI:57376"/>
        <dbReference type="ChEBI" id="CHEBI:170012"/>
        <dbReference type="EC" id="4.1.2.63"/>
    </reaction>
    <physiologicalReaction direction="left-to-right" evidence="7">
        <dbReference type="Rhea" id="RHEA:67445"/>
    </physiologicalReaction>
</comment>
<accession>A0A023BAX3</accession>
<dbReference type="SUPFAM" id="SSF52518">
    <property type="entry name" value="Thiamin diphosphate-binding fold (THDP-binding)"/>
    <property type="match status" value="2"/>
</dbReference>
<dbReference type="PANTHER" id="PTHR43710:SF2">
    <property type="entry name" value="2-HYDROXYACYL-COA LYASE 1"/>
    <property type="match status" value="1"/>
</dbReference>
<dbReference type="eggNOG" id="KOG1185">
    <property type="taxonomic scope" value="Eukaryota"/>
</dbReference>
<keyword evidence="4" id="KW-0786">Thiamine pyrophosphate</keyword>
<organism evidence="11 12">
    <name type="scientific">Gregarina niphandrodes</name>
    <name type="common">Septate eugregarine</name>
    <dbReference type="NCBI Taxonomy" id="110365"/>
    <lineage>
        <taxon>Eukaryota</taxon>
        <taxon>Sar</taxon>
        <taxon>Alveolata</taxon>
        <taxon>Apicomplexa</taxon>
        <taxon>Conoidasida</taxon>
        <taxon>Gregarinasina</taxon>
        <taxon>Eugregarinorida</taxon>
        <taxon>Gregarinidae</taxon>
        <taxon>Gregarina</taxon>
    </lineage>
</organism>
<comment type="caution">
    <text evidence="11">The sequence shown here is derived from an EMBL/GenBank/DDBJ whole genome shotgun (WGS) entry which is preliminary data.</text>
</comment>
<dbReference type="GO" id="GO:0106359">
    <property type="term" value="F:2-hydroxyacyl-CoA lyase activity"/>
    <property type="evidence" value="ECO:0007669"/>
    <property type="project" value="UniProtKB-EC"/>
</dbReference>
<evidence type="ECO:0000256" key="4">
    <source>
        <dbReference type="ARBA" id="ARBA00023052"/>
    </source>
</evidence>
<evidence type="ECO:0000256" key="5">
    <source>
        <dbReference type="ARBA" id="ARBA00023239"/>
    </source>
</evidence>
<dbReference type="InterPro" id="IPR029061">
    <property type="entry name" value="THDP-binding"/>
</dbReference>
<evidence type="ECO:0000256" key="6">
    <source>
        <dbReference type="ARBA" id="ARBA00044451"/>
    </source>
</evidence>
<dbReference type="EMBL" id="AFNH02000240">
    <property type="protein sequence ID" value="EZG78864.1"/>
    <property type="molecule type" value="Genomic_DNA"/>
</dbReference>
<feature type="domain" description="Thiamine pyrophosphate enzyme N-terminal TPP-binding" evidence="10">
    <location>
        <begin position="4"/>
        <end position="120"/>
    </location>
</feature>
<dbReference type="GeneID" id="22911292"/>
<dbReference type="PANTHER" id="PTHR43710">
    <property type="entry name" value="2-HYDROXYACYL-COA LYASE"/>
    <property type="match status" value="1"/>
</dbReference>
<protein>
    <recommendedName>
        <fullName evidence="8">2-hydroxyacyl-CoA lyase</fullName>
        <ecNumber evidence="8">4.1.2.63</ecNumber>
    </recommendedName>
</protein>
<evidence type="ECO:0000256" key="7">
    <source>
        <dbReference type="ARBA" id="ARBA00044454"/>
    </source>
</evidence>
<dbReference type="InterPro" id="IPR012001">
    <property type="entry name" value="Thiamin_PyroP_enz_TPP-bd_dom"/>
</dbReference>
<dbReference type="RefSeq" id="XP_011129172.1">
    <property type="nucleotide sequence ID" value="XM_011130870.1"/>
</dbReference>
<evidence type="ECO:0000256" key="3">
    <source>
        <dbReference type="ARBA" id="ARBA00022842"/>
    </source>
</evidence>
<sequence length="664" mass="72946">MIGELLSELGVHAVFAVPGIPITDALNDIQGVTPPGAAFPESQEMSKGARPRVVVMRHEANAVNAAAAYGYISGRHGVPGLVMTTSGPAVLNALSQVITPSANQFPVVLFSSGQQKQNSTAIDDWTCPLRFQEMNQINIARKYVELGLLKAAFEVTECNQMQEILQQAFSCALSGKKGPVYVQVDWHVWTDIAAGRTLRKERPVPDDKIFEDKVSEDKASEGRYECTEGTVEACQVVKHIWQKRTLFVFGENFIYCSRDEDLPLENFPFVCLTTPSARGTVSGSDVYACRSRALKECEVAVFVGCEFDWRFKPTDENLWAGKHVYVVNGAPASDRSTVPGPCEVTYVVDKIPNNFVTDVVDRVSGLNQASKSESRSSVNEEWLQELLEQQSGRLNAVKKAGSVEKGSAEKDSVVESIGTRVFDGVTFAGLYGAISTHHQSVASPWYFVAEGASCMDAARRLIRLPHSHGRYLDAGVNGAMGIGFPYAIGLAVADLVHKKDPKVRTRVALCIGDSAFGFSGMEMETVRRYCLPICICVLDNSGMYAIAPYRLPLERPPLERPPRPVFNFLPVFSPLPVIDATDLSPVDFCGFWPDQKAGNSAWERRTRLSSQCQKLRVENKVDLKTHLPELLNKFETDGTPSIVHVMIDPKDGSGQGFVANQNYH</sequence>
<dbReference type="InterPro" id="IPR045025">
    <property type="entry name" value="HACL1-like"/>
</dbReference>
<dbReference type="AlphaFoldDB" id="A0A023BAX3"/>
<dbReference type="OrthoDB" id="16262at2759"/>
<keyword evidence="3" id="KW-0460">Magnesium</keyword>
<comment type="cofactor">
    <cofactor evidence="1">
        <name>thiamine diphosphate</name>
        <dbReference type="ChEBI" id="CHEBI:58937"/>
    </cofactor>
</comment>
<dbReference type="GO" id="GO:0046872">
    <property type="term" value="F:metal ion binding"/>
    <property type="evidence" value="ECO:0007669"/>
    <property type="project" value="UniProtKB-KW"/>
</dbReference>
<dbReference type="Pfam" id="PF02775">
    <property type="entry name" value="TPP_enzyme_C"/>
    <property type="match status" value="1"/>
</dbReference>
<comment type="catalytic activity">
    <reaction evidence="6">
        <text>a 2-hydroxy-3-methyl fatty acyl-CoA = a 2-methyl-branched fatty aldehyde + formyl-CoA</text>
        <dbReference type="Rhea" id="RHEA:25375"/>
        <dbReference type="ChEBI" id="CHEBI:49188"/>
        <dbReference type="ChEBI" id="CHEBI:57376"/>
        <dbReference type="ChEBI" id="CHEBI:58783"/>
        <dbReference type="EC" id="4.1.2.63"/>
    </reaction>
    <physiologicalReaction direction="left-to-right" evidence="6">
        <dbReference type="Rhea" id="RHEA:25376"/>
    </physiologicalReaction>
</comment>
<evidence type="ECO:0000256" key="8">
    <source>
        <dbReference type="ARBA" id="ARBA00044518"/>
    </source>
</evidence>
<dbReference type="GO" id="GO:0030976">
    <property type="term" value="F:thiamine pyrophosphate binding"/>
    <property type="evidence" value="ECO:0007669"/>
    <property type="project" value="InterPro"/>
</dbReference>
<gene>
    <name evidence="11" type="ORF">GNI_031560</name>
</gene>